<keyword evidence="5" id="KW-0067">ATP-binding</keyword>
<protein>
    <recommendedName>
        <fullName evidence="1">RNA helicase</fullName>
        <ecNumber evidence="1">3.6.4.13</ecNumber>
    </recommendedName>
</protein>
<comment type="catalytic activity">
    <reaction evidence="6">
        <text>ATP + H2O = ADP + phosphate + H(+)</text>
        <dbReference type="Rhea" id="RHEA:13065"/>
        <dbReference type="ChEBI" id="CHEBI:15377"/>
        <dbReference type="ChEBI" id="CHEBI:15378"/>
        <dbReference type="ChEBI" id="CHEBI:30616"/>
        <dbReference type="ChEBI" id="CHEBI:43474"/>
        <dbReference type="ChEBI" id="CHEBI:456216"/>
        <dbReference type="EC" id="3.6.4.13"/>
    </reaction>
</comment>
<evidence type="ECO:0000256" key="3">
    <source>
        <dbReference type="ARBA" id="ARBA00022801"/>
    </source>
</evidence>
<dbReference type="PANTHER" id="PTHR47963">
    <property type="entry name" value="DEAD-BOX ATP-DEPENDENT RNA HELICASE 47, MITOCHONDRIAL"/>
    <property type="match status" value="1"/>
</dbReference>
<dbReference type="GO" id="GO:0005524">
    <property type="term" value="F:ATP binding"/>
    <property type="evidence" value="ECO:0007669"/>
    <property type="project" value="UniProtKB-KW"/>
</dbReference>
<dbReference type="InterPro" id="IPR050547">
    <property type="entry name" value="DEAD_box_RNA_helicases"/>
</dbReference>
<dbReference type="Gramene" id="Psat04G0261100-T1">
    <property type="protein sequence ID" value="KAI5418034.1"/>
    <property type="gene ID" value="KIW84_042611"/>
</dbReference>
<dbReference type="AlphaFoldDB" id="A0A9D4XBF5"/>
<dbReference type="Pfam" id="PF00271">
    <property type="entry name" value="Helicase_C"/>
    <property type="match status" value="1"/>
</dbReference>
<keyword evidence="2" id="KW-0547">Nucleotide-binding</keyword>
<gene>
    <name evidence="8" type="ORF">KIW84_042611</name>
</gene>
<dbReference type="InterPro" id="IPR027417">
    <property type="entry name" value="P-loop_NTPase"/>
</dbReference>
<dbReference type="CDD" id="cd18787">
    <property type="entry name" value="SF2_C_DEAD"/>
    <property type="match status" value="1"/>
</dbReference>
<dbReference type="GO" id="GO:0003723">
    <property type="term" value="F:RNA binding"/>
    <property type="evidence" value="ECO:0007669"/>
    <property type="project" value="TreeGrafter"/>
</dbReference>
<proteinExistence type="predicted"/>
<dbReference type="Gene3D" id="3.40.50.300">
    <property type="entry name" value="P-loop containing nucleotide triphosphate hydrolases"/>
    <property type="match status" value="1"/>
</dbReference>
<dbReference type="PANTHER" id="PTHR47963:SF8">
    <property type="entry name" value="ATP-DEPENDENT RNA HELICASE DEAD"/>
    <property type="match status" value="1"/>
</dbReference>
<evidence type="ECO:0000256" key="4">
    <source>
        <dbReference type="ARBA" id="ARBA00022806"/>
    </source>
</evidence>
<keyword evidence="3" id="KW-0378">Hydrolase</keyword>
<accession>A0A9D4XBF5</accession>
<keyword evidence="4 8" id="KW-0347">Helicase</keyword>
<dbReference type="InterPro" id="IPR001650">
    <property type="entry name" value="Helicase_C-like"/>
</dbReference>
<dbReference type="GO" id="GO:0016787">
    <property type="term" value="F:hydrolase activity"/>
    <property type="evidence" value="ECO:0007669"/>
    <property type="project" value="UniProtKB-KW"/>
</dbReference>
<name>A0A9D4XBF5_PEA</name>
<dbReference type="EMBL" id="JAMSHJ010000004">
    <property type="protein sequence ID" value="KAI5418034.1"/>
    <property type="molecule type" value="Genomic_DNA"/>
</dbReference>
<dbReference type="EC" id="3.6.4.13" evidence="1"/>
<sequence length="320" mass="34573">MPISYKNSRFPCFDLEESCFTAINVPLGKHPLYTGPNPPSPILLETSKLFVAASICLKAVAGLVGNEKMKASTNVRHIILPCNSTSRAQVIPDIIRCYSSGGRTIIFAEKKESASEFAGLLPGARALHGDIQQSQREITLKGFRSGKFLTLVATNVAARGLDINDVQLIIQCESPRDVEAYIHRSGRTGRAGNTGVAVMLYDPRRSNISKIEREAGIKFEHVSAPQPDEIAKAIGGEATELISDVSDSVIPSFKAAAEELLNNSGLTAVELLAKALAKAEDKVDGVQGLALTADGQGAVFLMYQSRTWMHFLSVRRMLSM</sequence>
<dbReference type="Proteomes" id="UP001058974">
    <property type="component" value="Chromosome 4"/>
</dbReference>
<reference evidence="8 9" key="1">
    <citation type="journal article" date="2022" name="Nat. Genet.">
        <title>Improved pea reference genome and pan-genome highlight genomic features and evolutionary characteristics.</title>
        <authorList>
            <person name="Yang T."/>
            <person name="Liu R."/>
            <person name="Luo Y."/>
            <person name="Hu S."/>
            <person name="Wang D."/>
            <person name="Wang C."/>
            <person name="Pandey M.K."/>
            <person name="Ge S."/>
            <person name="Xu Q."/>
            <person name="Li N."/>
            <person name="Li G."/>
            <person name="Huang Y."/>
            <person name="Saxena R.K."/>
            <person name="Ji Y."/>
            <person name="Li M."/>
            <person name="Yan X."/>
            <person name="He Y."/>
            <person name="Liu Y."/>
            <person name="Wang X."/>
            <person name="Xiang C."/>
            <person name="Varshney R.K."/>
            <person name="Ding H."/>
            <person name="Gao S."/>
            <person name="Zong X."/>
        </authorList>
    </citation>
    <scope>NUCLEOTIDE SEQUENCE [LARGE SCALE GENOMIC DNA]</scope>
    <source>
        <strain evidence="8 9">cv. Zhongwan 6</strain>
    </source>
</reference>
<dbReference type="SMART" id="SM00490">
    <property type="entry name" value="HELICc"/>
    <property type="match status" value="1"/>
</dbReference>
<dbReference type="GO" id="GO:0003724">
    <property type="term" value="F:RNA helicase activity"/>
    <property type="evidence" value="ECO:0007669"/>
    <property type="project" value="UniProtKB-EC"/>
</dbReference>
<evidence type="ECO:0000259" key="7">
    <source>
        <dbReference type="PROSITE" id="PS51194"/>
    </source>
</evidence>
<dbReference type="InterPro" id="IPR059027">
    <property type="entry name" value="DD_DDX21-DDX50"/>
</dbReference>
<evidence type="ECO:0000256" key="1">
    <source>
        <dbReference type="ARBA" id="ARBA00012552"/>
    </source>
</evidence>
<organism evidence="8 9">
    <name type="scientific">Pisum sativum</name>
    <name type="common">Garden pea</name>
    <name type="synonym">Lathyrus oleraceus</name>
    <dbReference type="NCBI Taxonomy" id="3888"/>
    <lineage>
        <taxon>Eukaryota</taxon>
        <taxon>Viridiplantae</taxon>
        <taxon>Streptophyta</taxon>
        <taxon>Embryophyta</taxon>
        <taxon>Tracheophyta</taxon>
        <taxon>Spermatophyta</taxon>
        <taxon>Magnoliopsida</taxon>
        <taxon>eudicotyledons</taxon>
        <taxon>Gunneridae</taxon>
        <taxon>Pentapetalae</taxon>
        <taxon>rosids</taxon>
        <taxon>fabids</taxon>
        <taxon>Fabales</taxon>
        <taxon>Fabaceae</taxon>
        <taxon>Papilionoideae</taxon>
        <taxon>50 kb inversion clade</taxon>
        <taxon>NPAAA clade</taxon>
        <taxon>Hologalegina</taxon>
        <taxon>IRL clade</taxon>
        <taxon>Fabeae</taxon>
        <taxon>Lathyrus</taxon>
    </lineage>
</organism>
<dbReference type="PROSITE" id="PS51194">
    <property type="entry name" value="HELICASE_CTER"/>
    <property type="match status" value="1"/>
</dbReference>
<comment type="caution">
    <text evidence="8">The sequence shown here is derived from an EMBL/GenBank/DDBJ whole genome shotgun (WGS) entry which is preliminary data.</text>
</comment>
<evidence type="ECO:0000256" key="2">
    <source>
        <dbReference type="ARBA" id="ARBA00022741"/>
    </source>
</evidence>
<evidence type="ECO:0000313" key="9">
    <source>
        <dbReference type="Proteomes" id="UP001058974"/>
    </source>
</evidence>
<evidence type="ECO:0000256" key="5">
    <source>
        <dbReference type="ARBA" id="ARBA00022840"/>
    </source>
</evidence>
<dbReference type="SUPFAM" id="SSF52540">
    <property type="entry name" value="P-loop containing nucleoside triphosphate hydrolases"/>
    <property type="match status" value="1"/>
</dbReference>
<evidence type="ECO:0000256" key="6">
    <source>
        <dbReference type="ARBA" id="ARBA00047984"/>
    </source>
</evidence>
<keyword evidence="9" id="KW-1185">Reference proteome</keyword>
<evidence type="ECO:0000313" key="8">
    <source>
        <dbReference type="EMBL" id="KAI5418034.1"/>
    </source>
</evidence>
<feature type="domain" description="Helicase C-terminal" evidence="7">
    <location>
        <begin position="89"/>
        <end position="231"/>
    </location>
</feature>
<dbReference type="Pfam" id="PF26142">
    <property type="entry name" value="DD_DDX21-DDX50"/>
    <property type="match status" value="1"/>
</dbReference>